<dbReference type="PANTHER" id="PTHR12484:SF4">
    <property type="entry name" value="A-KINASE ANCHOR PROTEIN 17A"/>
    <property type="match status" value="1"/>
</dbReference>
<feature type="compositionally biased region" description="Basic and acidic residues" evidence="2">
    <location>
        <begin position="492"/>
        <end position="512"/>
    </location>
</feature>
<evidence type="ECO:0000256" key="1">
    <source>
        <dbReference type="SAM" id="Coils"/>
    </source>
</evidence>
<reference evidence="3 4" key="1">
    <citation type="submission" date="2020-04" db="EMBL/GenBank/DDBJ databases">
        <authorList>
            <person name="Alioto T."/>
            <person name="Alioto T."/>
            <person name="Gomez Garrido J."/>
        </authorList>
    </citation>
    <scope>NUCLEOTIDE SEQUENCE [LARGE SCALE GENOMIC DNA]</scope>
</reference>
<evidence type="ECO:0008006" key="5">
    <source>
        <dbReference type="Google" id="ProtNLM"/>
    </source>
</evidence>
<evidence type="ECO:0000313" key="3">
    <source>
        <dbReference type="EMBL" id="CAB3372028.1"/>
    </source>
</evidence>
<feature type="compositionally biased region" description="Basic and acidic residues" evidence="2">
    <location>
        <begin position="769"/>
        <end position="780"/>
    </location>
</feature>
<dbReference type="Proteomes" id="UP000494165">
    <property type="component" value="Unassembled WGS sequence"/>
</dbReference>
<feature type="coiled-coil region" evidence="1">
    <location>
        <begin position="361"/>
        <end position="423"/>
    </location>
</feature>
<feature type="compositionally biased region" description="Basic residues" evidence="2">
    <location>
        <begin position="604"/>
        <end position="621"/>
    </location>
</feature>
<feature type="region of interest" description="Disordered" evidence="2">
    <location>
        <begin position="533"/>
        <end position="665"/>
    </location>
</feature>
<dbReference type="OrthoDB" id="1918237at2759"/>
<keyword evidence="4" id="KW-1185">Reference proteome</keyword>
<keyword evidence="1" id="KW-0175">Coiled coil</keyword>
<protein>
    <recommendedName>
        <fullName evidence="5">RRM domain-containing protein</fullName>
    </recommendedName>
</protein>
<feature type="compositionally biased region" description="Basic and acidic residues" evidence="2">
    <location>
        <begin position="589"/>
        <end position="603"/>
    </location>
</feature>
<feature type="compositionally biased region" description="Basic and acidic residues" evidence="2">
    <location>
        <begin position="653"/>
        <end position="665"/>
    </location>
</feature>
<feature type="region of interest" description="Disordered" evidence="2">
    <location>
        <begin position="683"/>
        <end position="862"/>
    </location>
</feature>
<evidence type="ECO:0000256" key="2">
    <source>
        <dbReference type="SAM" id="MobiDB-lite"/>
    </source>
</evidence>
<comment type="caution">
    <text evidence="3">The sequence shown here is derived from an EMBL/GenBank/DDBJ whole genome shotgun (WGS) entry which is preliminary data.</text>
</comment>
<dbReference type="Pfam" id="PF25015">
    <property type="entry name" value="RBD_AKAP-17A"/>
    <property type="match status" value="1"/>
</dbReference>
<dbReference type="PANTHER" id="PTHR12484">
    <property type="entry name" value="B-LYMPHOCYTE ANTIGEN-RELATED"/>
    <property type="match status" value="1"/>
</dbReference>
<dbReference type="InterPro" id="IPR056852">
    <property type="entry name" value="AK17A/B"/>
</dbReference>
<name>A0A8S1CVH5_9INSE</name>
<evidence type="ECO:0000313" key="4">
    <source>
        <dbReference type="Proteomes" id="UP000494165"/>
    </source>
</evidence>
<dbReference type="EMBL" id="CADEPI010000068">
    <property type="protein sequence ID" value="CAB3372028.1"/>
    <property type="molecule type" value="Genomic_DNA"/>
</dbReference>
<accession>A0A8S1CVH5</accession>
<feature type="compositionally biased region" description="Basic and acidic residues" evidence="2">
    <location>
        <begin position="622"/>
        <end position="641"/>
    </location>
</feature>
<dbReference type="CDD" id="cd12264">
    <property type="entry name" value="RRM_AKAP17A"/>
    <property type="match status" value="1"/>
</dbReference>
<proteinExistence type="predicted"/>
<feature type="compositionally biased region" description="Basic and acidic residues" evidence="2">
    <location>
        <begin position="795"/>
        <end position="807"/>
    </location>
</feature>
<sequence>MSLYSFSRLYKSVGVSDFSKFISCGAGQKKPCFNILICIHITLNYLNMLGKSVSSNACRSCSDTSDIVPLNTSQHLYLKPIARMNISVQLPQMKAPGKSISSWEVMERLKKMAKPEKFSILKVTKSTLEFIRFEGEIDSKAKLKSVIDKLDMMTIKLSGFTDALKVRAAEAKLPFPTRHVWDSFFREAKNMNEMKPGERPDTIHISNLPCRWFTLPELQEKEPKPSEYIFRKVFESYGEVRYVDVPCIDPYRSRMKNKSGIKTFSFDDGVMFEGYVQFKEYVGFLKAMSALKGMHLMYKEKEKVLVASIRVDFDRTKHMTDHAIKKRHVERERLIQQDAELLNKERKFLESVESEKEQIVKKKEEEVLGALLVEKEKIEQKKREKMEKIKKAEKQRKRIKKKLAEEEMKLKMAKSKLENVELLGMLLEKAKKKKKKEVKKKKIKGVEPIADIVEQVFESVKEEEKDLLVNRELELRTRLLLKYKRNIGISAESHDEDPKEPPDPEPKSEEQKPGLAVPEELVDKILFDDSESEFELVEDDEVIGKLNTDEEVTDEDTEKIASCSEESESDGEIKSEGEASDSVSAASVRSEKSVKSSGDTKDVQKKKKIKKEKKRKKNKEKKGKEKDVSEEKESKVDRRVEVVSNHWKSTTRHYTDRDGKRRGDTWIEGKQVYEIEESRLPPWPCAPDFYGGSQHRGNADAYDRSRSGRRSRSISRDRLCSKGSRSRSRSLTSPVVARRAVVKSMSKSPPRMCVRKEVKKPKKTISLVKAEKANVKERPKPLIMKMPSKRPKRVPKAEESVAVKEEPQVLPVPEQTIETEKSASPRAASPIPTDSIPLPQSPLKEAPQSVQEVPDSAAIEPHIEDEVSDVCTSALV</sequence>
<feature type="region of interest" description="Disordered" evidence="2">
    <location>
        <begin position="487"/>
        <end position="519"/>
    </location>
</feature>
<gene>
    <name evidence="3" type="ORF">CLODIP_2_CD06482</name>
</gene>
<organism evidence="3 4">
    <name type="scientific">Cloeon dipterum</name>
    <dbReference type="NCBI Taxonomy" id="197152"/>
    <lineage>
        <taxon>Eukaryota</taxon>
        <taxon>Metazoa</taxon>
        <taxon>Ecdysozoa</taxon>
        <taxon>Arthropoda</taxon>
        <taxon>Hexapoda</taxon>
        <taxon>Insecta</taxon>
        <taxon>Pterygota</taxon>
        <taxon>Palaeoptera</taxon>
        <taxon>Ephemeroptera</taxon>
        <taxon>Pisciforma</taxon>
        <taxon>Baetidae</taxon>
        <taxon>Cloeon</taxon>
    </lineage>
</organism>
<feature type="compositionally biased region" description="Basic and acidic residues" evidence="2">
    <location>
        <begin position="697"/>
        <end position="706"/>
    </location>
</feature>
<dbReference type="AlphaFoldDB" id="A0A8S1CVH5"/>